<protein>
    <submittedName>
        <fullName evidence="1">Uncharacterized protein</fullName>
    </submittedName>
</protein>
<gene>
    <name evidence="1" type="ORF">JKL49_00670</name>
</gene>
<dbReference type="EMBL" id="CP068570">
    <property type="protein sequence ID" value="QQZ50276.1"/>
    <property type="molecule type" value="Genomic_DNA"/>
</dbReference>
<proteinExistence type="predicted"/>
<organism evidence="1">
    <name type="scientific">Phenylobacterium glaciei</name>
    <dbReference type="NCBI Taxonomy" id="2803784"/>
    <lineage>
        <taxon>Bacteria</taxon>
        <taxon>Pseudomonadati</taxon>
        <taxon>Pseudomonadota</taxon>
        <taxon>Alphaproteobacteria</taxon>
        <taxon>Caulobacterales</taxon>
        <taxon>Caulobacteraceae</taxon>
        <taxon>Phenylobacterium</taxon>
    </lineage>
</organism>
<dbReference type="AlphaFoldDB" id="A0A974P2W8"/>
<evidence type="ECO:0000313" key="1">
    <source>
        <dbReference type="EMBL" id="QQZ50276.1"/>
    </source>
</evidence>
<name>A0A974P2W8_9CAUL</name>
<accession>A0A974P2W8</accession>
<sequence length="117" mass="12333">MSQNASSKSNPTAAFVVIEKLGPQFGALMAPPAFVPYFRALVLATAEVAWLSDLKVKVDGLIEGLNELKAQANPEEIADGGIVLLARLLGLLVTLIGEDLTLHLLDNGNDLQLAPEG</sequence>
<reference evidence="1" key="1">
    <citation type="submission" date="2021-01" db="EMBL/GenBank/DDBJ databases">
        <title>Genome sequence of Phenylobacterium sp. 20VBR1 isolated from a valley glaceir, Ny-Alesund, Svalbard.</title>
        <authorList>
            <person name="Thomas F.A."/>
            <person name="Krishnan K.P."/>
            <person name="Sinha R.K."/>
        </authorList>
    </citation>
    <scope>NUCLEOTIDE SEQUENCE</scope>
    <source>
        <strain evidence="1">20VBR1</strain>
    </source>
</reference>